<organism evidence="2 3">
    <name type="scientific">Pterulicium gracile</name>
    <dbReference type="NCBI Taxonomy" id="1884261"/>
    <lineage>
        <taxon>Eukaryota</taxon>
        <taxon>Fungi</taxon>
        <taxon>Dikarya</taxon>
        <taxon>Basidiomycota</taxon>
        <taxon>Agaricomycotina</taxon>
        <taxon>Agaricomycetes</taxon>
        <taxon>Agaricomycetidae</taxon>
        <taxon>Agaricales</taxon>
        <taxon>Pleurotineae</taxon>
        <taxon>Pterulaceae</taxon>
        <taxon>Pterulicium</taxon>
    </lineage>
</organism>
<evidence type="ECO:0000256" key="1">
    <source>
        <dbReference type="SAM" id="MobiDB-lite"/>
    </source>
</evidence>
<gene>
    <name evidence="2" type="ORF">BDV98DRAFT_602014</name>
</gene>
<evidence type="ECO:0000313" key="3">
    <source>
        <dbReference type="Proteomes" id="UP000305067"/>
    </source>
</evidence>
<feature type="region of interest" description="Disordered" evidence="1">
    <location>
        <begin position="201"/>
        <end position="241"/>
    </location>
</feature>
<sequence length="593" mass="64420">MIPQLPPPGAHDFFPALLSAVKEHSVGQLPVDPVVLQSLLLCLIPGSKNLILRVPEEDINHVVKLVTLTLNSNLGLHAHKVKIRPTANEHPNAFLKNLFLKSVYSTNHDDSLSSKQQRRSHGASKHASSRLHGHARSRPNSARSPLSTSGFVRSHSSPEIFPADSDPFRSPEAEEAWQRLVPAIPHASIGNDGAYSDTATEVAGAHSNSTRAQRRPSNRQSHTDPLPVSQPGASGNLPSGGFGDVPQALVVSGLEHAGTRCQRALLDVLVQRKIVLDQDEGYASEDDDGVWNLPDGFMMVYVCTMDPKDRPHIHKTLLDKFSMSANVNLHPSSRLSLRSSSFTHTLNQSEPIQSPTSLKSSFISPDPPIILSPYFIESTLRTSFTTTRTSPSLSLYTSDLLSAVRHHPQLDGTFITLRAHEDAQDMIRAARVLGGDLTGIELIASVASQLGEREAMPDDANVSLQNGHAQQRTATMYSADGNEYAAAYEGVSEEDATFQRSLARTMSSNGLRDAADAGSVVESLGEMQERYLDVSEADVARMIPRVISHRLRVRDGPQDEVLGSALFGAVEASHKRAETPTVKDVLVRILAEV</sequence>
<feature type="compositionally biased region" description="Polar residues" evidence="1">
    <location>
        <begin position="138"/>
        <end position="157"/>
    </location>
</feature>
<feature type="region of interest" description="Disordered" evidence="1">
    <location>
        <begin position="109"/>
        <end position="174"/>
    </location>
</feature>
<proteinExistence type="predicted"/>
<dbReference type="OrthoDB" id="5582146at2759"/>
<dbReference type="AlphaFoldDB" id="A0A5C3QRR8"/>
<keyword evidence="3" id="KW-1185">Reference proteome</keyword>
<dbReference type="Proteomes" id="UP000305067">
    <property type="component" value="Unassembled WGS sequence"/>
</dbReference>
<reference evidence="2 3" key="1">
    <citation type="journal article" date="2019" name="Nat. Ecol. Evol.">
        <title>Megaphylogeny resolves global patterns of mushroom evolution.</title>
        <authorList>
            <person name="Varga T."/>
            <person name="Krizsan K."/>
            <person name="Foldi C."/>
            <person name="Dima B."/>
            <person name="Sanchez-Garcia M."/>
            <person name="Sanchez-Ramirez S."/>
            <person name="Szollosi G.J."/>
            <person name="Szarkandi J.G."/>
            <person name="Papp V."/>
            <person name="Albert L."/>
            <person name="Andreopoulos W."/>
            <person name="Angelini C."/>
            <person name="Antonin V."/>
            <person name="Barry K.W."/>
            <person name="Bougher N.L."/>
            <person name="Buchanan P."/>
            <person name="Buyck B."/>
            <person name="Bense V."/>
            <person name="Catcheside P."/>
            <person name="Chovatia M."/>
            <person name="Cooper J."/>
            <person name="Damon W."/>
            <person name="Desjardin D."/>
            <person name="Finy P."/>
            <person name="Geml J."/>
            <person name="Haridas S."/>
            <person name="Hughes K."/>
            <person name="Justo A."/>
            <person name="Karasinski D."/>
            <person name="Kautmanova I."/>
            <person name="Kiss B."/>
            <person name="Kocsube S."/>
            <person name="Kotiranta H."/>
            <person name="LaButti K.M."/>
            <person name="Lechner B.E."/>
            <person name="Liimatainen K."/>
            <person name="Lipzen A."/>
            <person name="Lukacs Z."/>
            <person name="Mihaltcheva S."/>
            <person name="Morgado L.N."/>
            <person name="Niskanen T."/>
            <person name="Noordeloos M.E."/>
            <person name="Ohm R.A."/>
            <person name="Ortiz-Santana B."/>
            <person name="Ovrebo C."/>
            <person name="Racz N."/>
            <person name="Riley R."/>
            <person name="Savchenko A."/>
            <person name="Shiryaev A."/>
            <person name="Soop K."/>
            <person name="Spirin V."/>
            <person name="Szebenyi C."/>
            <person name="Tomsovsky M."/>
            <person name="Tulloss R.E."/>
            <person name="Uehling J."/>
            <person name="Grigoriev I.V."/>
            <person name="Vagvolgyi C."/>
            <person name="Papp T."/>
            <person name="Martin F.M."/>
            <person name="Miettinen O."/>
            <person name="Hibbett D.S."/>
            <person name="Nagy L.G."/>
        </authorList>
    </citation>
    <scope>NUCLEOTIDE SEQUENCE [LARGE SCALE GENOMIC DNA]</scope>
    <source>
        <strain evidence="2 3">CBS 309.79</strain>
    </source>
</reference>
<protein>
    <submittedName>
        <fullName evidence="2">Uncharacterized protein</fullName>
    </submittedName>
</protein>
<name>A0A5C3QRR8_9AGAR</name>
<feature type="compositionally biased region" description="Basic residues" evidence="1">
    <location>
        <begin position="116"/>
        <end position="137"/>
    </location>
</feature>
<accession>A0A5C3QRR8</accession>
<evidence type="ECO:0000313" key="2">
    <source>
        <dbReference type="EMBL" id="TFL04572.1"/>
    </source>
</evidence>
<dbReference type="EMBL" id="ML178818">
    <property type="protein sequence ID" value="TFL04572.1"/>
    <property type="molecule type" value="Genomic_DNA"/>
</dbReference>